<sequence length="121" mass="13246">MFFQLRTLDYAARYFLPEMNGWSTTLGLSGMRQENTNKGVEFLIPAYRLLDGGVFAVTKKTFGNLDLSGGLRYDLRRITADALYLDPDTEQPVGSGQGEEKFGALPAISATCRAAWAGLTA</sequence>
<keyword evidence="2" id="KW-1185">Reference proteome</keyword>
<dbReference type="KEGG" id="hcu:MUN79_07030"/>
<proteinExistence type="predicted"/>
<dbReference type="RefSeq" id="WP_244677022.1">
    <property type="nucleotide sequence ID" value="NZ_CP095046.1"/>
</dbReference>
<name>A0A8T9QBA7_9BACT</name>
<gene>
    <name evidence="1" type="ORF">MUN79_07030</name>
</gene>
<protein>
    <recommendedName>
        <fullName evidence="3">TonB-dependent receptor-like beta-barrel domain-containing protein</fullName>
    </recommendedName>
</protein>
<organism evidence="1 2">
    <name type="scientific">Hymenobacter cellulosilyticus</name>
    <dbReference type="NCBI Taxonomy" id="2932248"/>
    <lineage>
        <taxon>Bacteria</taxon>
        <taxon>Pseudomonadati</taxon>
        <taxon>Bacteroidota</taxon>
        <taxon>Cytophagia</taxon>
        <taxon>Cytophagales</taxon>
        <taxon>Hymenobacteraceae</taxon>
        <taxon>Hymenobacter</taxon>
    </lineage>
</organism>
<dbReference type="EMBL" id="CP095046">
    <property type="protein sequence ID" value="UOQ73671.1"/>
    <property type="molecule type" value="Genomic_DNA"/>
</dbReference>
<dbReference type="Proteomes" id="UP000831796">
    <property type="component" value="Chromosome"/>
</dbReference>
<evidence type="ECO:0000313" key="2">
    <source>
        <dbReference type="Proteomes" id="UP000831796"/>
    </source>
</evidence>
<dbReference type="AlphaFoldDB" id="A0A8T9QBA7"/>
<accession>A0A8T9QBA7</accession>
<evidence type="ECO:0000313" key="1">
    <source>
        <dbReference type="EMBL" id="UOQ73671.1"/>
    </source>
</evidence>
<reference evidence="1" key="1">
    <citation type="submission" date="2022-04" db="EMBL/GenBank/DDBJ databases">
        <title>Hymenobacter sp. isolated from the air.</title>
        <authorList>
            <person name="Won M."/>
            <person name="Lee C.-M."/>
            <person name="Woen H.-Y."/>
            <person name="Kwon S.-W."/>
        </authorList>
    </citation>
    <scope>NUCLEOTIDE SEQUENCE</scope>
    <source>
        <strain evidence="1">5116S-3</strain>
    </source>
</reference>
<evidence type="ECO:0008006" key="3">
    <source>
        <dbReference type="Google" id="ProtNLM"/>
    </source>
</evidence>